<name>A0A645CZ78_9ZZZZ</name>
<feature type="region of interest" description="Disordered" evidence="1">
    <location>
        <begin position="1"/>
        <end position="23"/>
    </location>
</feature>
<dbReference type="EMBL" id="VSSQ01031346">
    <property type="protein sequence ID" value="MPM82191.1"/>
    <property type="molecule type" value="Genomic_DNA"/>
</dbReference>
<gene>
    <name evidence="2" type="ORF">SDC9_129252</name>
</gene>
<protein>
    <submittedName>
        <fullName evidence="2">Uncharacterized protein</fullName>
    </submittedName>
</protein>
<sequence length="142" mass="16297">MQHLIRARCQPGQRHAKQSPRQITQVIGRGQPTALRQGERAVVQHHRQQRREGEPAYAHGDGQRRHARKGNRPGLERAAGSGLRARCGNGFRGNVLHGRSTLNLNFRFIYLKSSHTKIVFESLRPWICLRLRSSAWWHRSTA</sequence>
<organism evidence="2">
    <name type="scientific">bioreactor metagenome</name>
    <dbReference type="NCBI Taxonomy" id="1076179"/>
    <lineage>
        <taxon>unclassified sequences</taxon>
        <taxon>metagenomes</taxon>
        <taxon>ecological metagenomes</taxon>
    </lineage>
</organism>
<evidence type="ECO:0000256" key="1">
    <source>
        <dbReference type="SAM" id="MobiDB-lite"/>
    </source>
</evidence>
<reference evidence="2" key="1">
    <citation type="submission" date="2019-08" db="EMBL/GenBank/DDBJ databases">
        <authorList>
            <person name="Kucharzyk K."/>
            <person name="Murdoch R.W."/>
            <person name="Higgins S."/>
            <person name="Loffler F."/>
        </authorList>
    </citation>
    <scope>NUCLEOTIDE SEQUENCE</scope>
</reference>
<feature type="region of interest" description="Disordered" evidence="1">
    <location>
        <begin position="44"/>
        <end position="81"/>
    </location>
</feature>
<evidence type="ECO:0000313" key="2">
    <source>
        <dbReference type="EMBL" id="MPM82191.1"/>
    </source>
</evidence>
<comment type="caution">
    <text evidence="2">The sequence shown here is derived from an EMBL/GenBank/DDBJ whole genome shotgun (WGS) entry which is preliminary data.</text>
</comment>
<dbReference type="AlphaFoldDB" id="A0A645CZ78"/>
<proteinExistence type="predicted"/>
<accession>A0A645CZ78</accession>